<accession>A0A9D4N8L3</accession>
<evidence type="ECO:0000313" key="2">
    <source>
        <dbReference type="Proteomes" id="UP000828390"/>
    </source>
</evidence>
<reference evidence="1" key="1">
    <citation type="journal article" date="2019" name="bioRxiv">
        <title>The Genome of the Zebra Mussel, Dreissena polymorpha: A Resource for Invasive Species Research.</title>
        <authorList>
            <person name="McCartney M.A."/>
            <person name="Auch B."/>
            <person name="Kono T."/>
            <person name="Mallez S."/>
            <person name="Zhang Y."/>
            <person name="Obille A."/>
            <person name="Becker A."/>
            <person name="Abrahante J.E."/>
            <person name="Garbe J."/>
            <person name="Badalamenti J.P."/>
            <person name="Herman A."/>
            <person name="Mangelson H."/>
            <person name="Liachko I."/>
            <person name="Sullivan S."/>
            <person name="Sone E.D."/>
            <person name="Koren S."/>
            <person name="Silverstein K.A.T."/>
            <person name="Beckman K.B."/>
            <person name="Gohl D.M."/>
        </authorList>
    </citation>
    <scope>NUCLEOTIDE SEQUENCE</scope>
    <source>
        <strain evidence="1">Duluth1</strain>
        <tissue evidence="1">Whole animal</tissue>
    </source>
</reference>
<evidence type="ECO:0000313" key="1">
    <source>
        <dbReference type="EMBL" id="KAH3889765.1"/>
    </source>
</evidence>
<gene>
    <name evidence="1" type="ORF">DPMN_013828</name>
</gene>
<comment type="caution">
    <text evidence="1">The sequence shown here is derived from an EMBL/GenBank/DDBJ whole genome shotgun (WGS) entry which is preliminary data.</text>
</comment>
<proteinExistence type="predicted"/>
<sequence length="133" mass="15468">MAMSPKNLTSRVLLYDVTKEKAQLLATMKPGPPIWWPCFLRTKLFSNFAETDQRTDQQTGQKQYVTHYNLNKSHEISRINVTSRVLTSFFLNFTNFKLGNDINVTNVKTKFHEDWTINVASRAVLDVKRRTVD</sequence>
<keyword evidence="2" id="KW-1185">Reference proteome</keyword>
<dbReference type="AlphaFoldDB" id="A0A9D4N8L3"/>
<protein>
    <submittedName>
        <fullName evidence="1">Uncharacterized protein</fullName>
    </submittedName>
</protein>
<dbReference type="Proteomes" id="UP000828390">
    <property type="component" value="Unassembled WGS sequence"/>
</dbReference>
<name>A0A9D4N8L3_DREPO</name>
<reference evidence="1" key="2">
    <citation type="submission" date="2020-11" db="EMBL/GenBank/DDBJ databases">
        <authorList>
            <person name="McCartney M.A."/>
            <person name="Auch B."/>
            <person name="Kono T."/>
            <person name="Mallez S."/>
            <person name="Becker A."/>
            <person name="Gohl D.M."/>
            <person name="Silverstein K.A.T."/>
            <person name="Koren S."/>
            <person name="Bechman K.B."/>
            <person name="Herman A."/>
            <person name="Abrahante J.E."/>
            <person name="Garbe J."/>
        </authorList>
    </citation>
    <scope>NUCLEOTIDE SEQUENCE</scope>
    <source>
        <strain evidence="1">Duluth1</strain>
        <tissue evidence="1">Whole animal</tissue>
    </source>
</reference>
<dbReference type="EMBL" id="JAIWYP010000001">
    <property type="protein sequence ID" value="KAH3889765.1"/>
    <property type="molecule type" value="Genomic_DNA"/>
</dbReference>
<organism evidence="1 2">
    <name type="scientific">Dreissena polymorpha</name>
    <name type="common">Zebra mussel</name>
    <name type="synonym">Mytilus polymorpha</name>
    <dbReference type="NCBI Taxonomy" id="45954"/>
    <lineage>
        <taxon>Eukaryota</taxon>
        <taxon>Metazoa</taxon>
        <taxon>Spiralia</taxon>
        <taxon>Lophotrochozoa</taxon>
        <taxon>Mollusca</taxon>
        <taxon>Bivalvia</taxon>
        <taxon>Autobranchia</taxon>
        <taxon>Heteroconchia</taxon>
        <taxon>Euheterodonta</taxon>
        <taxon>Imparidentia</taxon>
        <taxon>Neoheterodontei</taxon>
        <taxon>Myida</taxon>
        <taxon>Dreissenoidea</taxon>
        <taxon>Dreissenidae</taxon>
        <taxon>Dreissena</taxon>
    </lineage>
</organism>